<evidence type="ECO:0000313" key="1">
    <source>
        <dbReference type="EMBL" id="CAA9339602.1"/>
    </source>
</evidence>
<organism evidence="1">
    <name type="scientific">uncultured Chloroflexia bacterium</name>
    <dbReference type="NCBI Taxonomy" id="1672391"/>
    <lineage>
        <taxon>Bacteria</taxon>
        <taxon>Bacillati</taxon>
        <taxon>Chloroflexota</taxon>
        <taxon>Chloroflexia</taxon>
        <taxon>environmental samples</taxon>
    </lineage>
</organism>
<gene>
    <name evidence="1" type="ORF">AVDCRST_MAG93-6574</name>
</gene>
<proteinExistence type="predicted"/>
<sequence>MKLEKTSGPLRALADRLFAFVEELSGERPQFIASDGWYHALTNEKVFVYLYLVGKTAKKNPRHSVVLATQWDDRLAVGRVTQGNNMFGYPSAELAVRATNPDDIAPAEEFLRRALQLSIERGRR</sequence>
<dbReference type="EMBL" id="CADCTR010002216">
    <property type="protein sequence ID" value="CAA9339602.1"/>
    <property type="molecule type" value="Genomic_DNA"/>
</dbReference>
<dbReference type="AlphaFoldDB" id="A0A6J4LRH6"/>
<evidence type="ECO:0008006" key="2">
    <source>
        <dbReference type="Google" id="ProtNLM"/>
    </source>
</evidence>
<reference evidence="1" key="1">
    <citation type="submission" date="2020-02" db="EMBL/GenBank/DDBJ databases">
        <authorList>
            <person name="Meier V. D."/>
        </authorList>
    </citation>
    <scope>NUCLEOTIDE SEQUENCE</scope>
    <source>
        <strain evidence="1">AVDCRST_MAG93</strain>
    </source>
</reference>
<protein>
    <recommendedName>
        <fullName evidence="2">YdhG-like domain-containing protein</fullName>
    </recommendedName>
</protein>
<name>A0A6J4LRH6_9CHLR</name>
<accession>A0A6J4LRH6</accession>